<dbReference type="GO" id="GO:0004497">
    <property type="term" value="F:monooxygenase activity"/>
    <property type="evidence" value="ECO:0007669"/>
    <property type="project" value="UniProtKB-KW"/>
</dbReference>
<dbReference type="InterPro" id="IPR036396">
    <property type="entry name" value="Cyt_P450_sf"/>
</dbReference>
<organism evidence="5 6">
    <name type="scientific">Mycolicibacterium llatzerense</name>
    <dbReference type="NCBI Taxonomy" id="280871"/>
    <lineage>
        <taxon>Bacteria</taxon>
        <taxon>Bacillati</taxon>
        <taxon>Actinomycetota</taxon>
        <taxon>Actinomycetes</taxon>
        <taxon>Mycobacteriales</taxon>
        <taxon>Mycobacteriaceae</taxon>
        <taxon>Mycolicibacterium</taxon>
    </lineage>
</organism>
<sequence>MSTDAKDVGRLPPAPDVPLSLRERIAAIQVAHSGCETFRDAGGPVTTVRIAPKWMMPPIVAVTSPQGARDVLTATYPAVDRDFPFMTEQQKLNGGSLLNFSHREWVGRRRMLQPVFTTARIAELNGQMYDIAADAATSWRDGSEIDLDQESRRITMRVLGRTIMGFEPGSYTDELVDPLRRISKYIADRGRAPVKVPSWVPTRERRFAVRFNKVAHDLAAQILQDCRTDPELSAPLVRAMMEARDPETSEPLTDEEICHELVIFLASGLETTATTLAFALWSLGRHPDIYDRVAAEVSAVDEAALRTNPRSQLPYTVSVIQEALRLGGPTPGVMRIARQDMAVDGFRVEAGSMLLVGVYAMHRDPELWDRPLEFDPDRFSAGRSRMQWQFLPFGGGPRSCIGEFFALTAATLELASIVRHCRLTSRESTFPITAPLTIVPDGPIPALVQTVNS</sequence>
<evidence type="ECO:0000256" key="4">
    <source>
        <dbReference type="RuleBase" id="RU000461"/>
    </source>
</evidence>
<dbReference type="InterPro" id="IPR050121">
    <property type="entry name" value="Cytochrome_P450_monoxygenase"/>
</dbReference>
<dbReference type="STRING" id="280871.TL10_22165"/>
<dbReference type="EMBL" id="JXST01000036">
    <property type="protein sequence ID" value="KIU14823.1"/>
    <property type="molecule type" value="Genomic_DNA"/>
</dbReference>
<dbReference type="SUPFAM" id="SSF48264">
    <property type="entry name" value="Cytochrome P450"/>
    <property type="match status" value="1"/>
</dbReference>
<dbReference type="OrthoDB" id="7376058at2"/>
<comment type="cofactor">
    <cofactor evidence="1 3">
        <name>heme</name>
        <dbReference type="ChEBI" id="CHEBI:30413"/>
    </cofactor>
</comment>
<keyword evidence="3 4" id="KW-0408">Iron</keyword>
<evidence type="ECO:0000313" key="6">
    <source>
        <dbReference type="Proteomes" id="UP000032221"/>
    </source>
</evidence>
<reference evidence="5 6" key="1">
    <citation type="submission" date="2015-01" db="EMBL/GenBank/DDBJ databases">
        <title>Genome sequence of Mycobacterium llatzerense and Mycobacterium immunogenum recovered from brain abscess.</title>
        <authorList>
            <person name="Greninger A.L."/>
            <person name="Langelier C."/>
            <person name="Cunningham G."/>
            <person name="Chiu C.Y."/>
            <person name="Miller S."/>
        </authorList>
    </citation>
    <scope>NUCLEOTIDE SEQUENCE [LARGE SCALE GENOMIC DNA]</scope>
    <source>
        <strain evidence="5 6">CLUC14</strain>
    </source>
</reference>
<dbReference type="GO" id="GO:0005506">
    <property type="term" value="F:iron ion binding"/>
    <property type="evidence" value="ECO:0007669"/>
    <property type="project" value="InterPro"/>
</dbReference>
<keyword evidence="4" id="KW-0503">Monooxygenase</keyword>
<dbReference type="RefSeq" id="WP_043987357.1">
    <property type="nucleotide sequence ID" value="NZ_JXST01000036.1"/>
</dbReference>
<gene>
    <name evidence="5" type="ORF">TL10_22165</name>
</gene>
<dbReference type="PANTHER" id="PTHR24305:SF166">
    <property type="entry name" value="CYTOCHROME P450 12A4, MITOCHONDRIAL-RELATED"/>
    <property type="match status" value="1"/>
</dbReference>
<dbReference type="PRINTS" id="PR00463">
    <property type="entry name" value="EP450I"/>
</dbReference>
<protein>
    <submittedName>
        <fullName evidence="5">Cytochrome P450</fullName>
    </submittedName>
</protein>
<keyword evidence="4" id="KW-0560">Oxidoreductase</keyword>
<evidence type="ECO:0000313" key="5">
    <source>
        <dbReference type="EMBL" id="KIU14823.1"/>
    </source>
</evidence>
<dbReference type="Gene3D" id="1.10.630.10">
    <property type="entry name" value="Cytochrome P450"/>
    <property type="match status" value="1"/>
</dbReference>
<comment type="caution">
    <text evidence="5">The sequence shown here is derived from an EMBL/GenBank/DDBJ whole genome shotgun (WGS) entry which is preliminary data.</text>
</comment>
<dbReference type="Pfam" id="PF00067">
    <property type="entry name" value="p450"/>
    <property type="match status" value="1"/>
</dbReference>
<dbReference type="PANTHER" id="PTHR24305">
    <property type="entry name" value="CYTOCHROME P450"/>
    <property type="match status" value="1"/>
</dbReference>
<evidence type="ECO:0000256" key="3">
    <source>
        <dbReference type="PIRSR" id="PIRSR602401-1"/>
    </source>
</evidence>
<dbReference type="InterPro" id="IPR002401">
    <property type="entry name" value="Cyt_P450_E_grp-I"/>
</dbReference>
<keyword evidence="3 4" id="KW-0479">Metal-binding</keyword>
<dbReference type="Proteomes" id="UP000032221">
    <property type="component" value="Unassembled WGS sequence"/>
</dbReference>
<evidence type="ECO:0000256" key="2">
    <source>
        <dbReference type="ARBA" id="ARBA00010617"/>
    </source>
</evidence>
<dbReference type="PATRIC" id="fig|280871.6.peg.4590"/>
<proteinExistence type="inferred from homology"/>
<keyword evidence="6" id="KW-1185">Reference proteome</keyword>
<evidence type="ECO:0000256" key="1">
    <source>
        <dbReference type="ARBA" id="ARBA00001971"/>
    </source>
</evidence>
<dbReference type="GO" id="GO:0020037">
    <property type="term" value="F:heme binding"/>
    <property type="evidence" value="ECO:0007669"/>
    <property type="project" value="InterPro"/>
</dbReference>
<dbReference type="InterPro" id="IPR001128">
    <property type="entry name" value="Cyt_P450"/>
</dbReference>
<comment type="similarity">
    <text evidence="2 4">Belongs to the cytochrome P450 family.</text>
</comment>
<dbReference type="PRINTS" id="PR00385">
    <property type="entry name" value="P450"/>
</dbReference>
<dbReference type="AlphaFoldDB" id="A0A0D1IZU2"/>
<dbReference type="PROSITE" id="PS00086">
    <property type="entry name" value="CYTOCHROME_P450"/>
    <property type="match status" value="1"/>
</dbReference>
<dbReference type="InterPro" id="IPR017972">
    <property type="entry name" value="Cyt_P450_CS"/>
</dbReference>
<keyword evidence="3 4" id="KW-0349">Heme</keyword>
<dbReference type="GO" id="GO:0016705">
    <property type="term" value="F:oxidoreductase activity, acting on paired donors, with incorporation or reduction of molecular oxygen"/>
    <property type="evidence" value="ECO:0007669"/>
    <property type="project" value="InterPro"/>
</dbReference>
<accession>A0A0D1IZU2</accession>
<feature type="binding site" description="axial binding residue" evidence="3">
    <location>
        <position position="400"/>
    </location>
    <ligand>
        <name>heme</name>
        <dbReference type="ChEBI" id="CHEBI:30413"/>
    </ligand>
    <ligandPart>
        <name>Fe</name>
        <dbReference type="ChEBI" id="CHEBI:18248"/>
    </ligandPart>
</feature>
<name>A0A0D1IZU2_9MYCO</name>